<evidence type="ECO:0000259" key="15">
    <source>
        <dbReference type="PROSITE" id="PS50851"/>
    </source>
</evidence>
<dbReference type="SUPFAM" id="SSF55874">
    <property type="entry name" value="ATPase domain of HSP90 chaperone/DNA topoisomerase II/histidine kinase"/>
    <property type="match status" value="1"/>
</dbReference>
<feature type="modified residue" description="Phosphohistidine" evidence="12">
    <location>
        <position position="246"/>
    </location>
</feature>
<keyword evidence="10" id="KW-0902">Two-component regulatory system</keyword>
<dbReference type="PROSITE" id="PS50109">
    <property type="entry name" value="HIS_KIN"/>
    <property type="match status" value="1"/>
</dbReference>
<evidence type="ECO:0000259" key="14">
    <source>
        <dbReference type="PROSITE" id="PS50109"/>
    </source>
</evidence>
<dbReference type="Pfam" id="PF01627">
    <property type="entry name" value="Hpt"/>
    <property type="match status" value="2"/>
</dbReference>
<dbReference type="InterPro" id="IPR002545">
    <property type="entry name" value="CheW-lke_dom"/>
</dbReference>
<dbReference type="CDD" id="cd00088">
    <property type="entry name" value="HPT"/>
    <property type="match status" value="2"/>
</dbReference>
<feature type="region of interest" description="Disordered" evidence="13">
    <location>
        <begin position="457"/>
        <end position="504"/>
    </location>
</feature>
<dbReference type="SMART" id="SM00073">
    <property type="entry name" value="HPT"/>
    <property type="match status" value="2"/>
</dbReference>
<dbReference type="InterPro" id="IPR037052">
    <property type="entry name" value="CheA-like_P2_sf"/>
</dbReference>
<name>A0A517YK23_9BACT</name>
<dbReference type="EC" id="2.7.13.3" evidence="2"/>
<dbReference type="InterPro" id="IPR003594">
    <property type="entry name" value="HATPase_dom"/>
</dbReference>
<dbReference type="CDD" id="cd00731">
    <property type="entry name" value="CheA_reg"/>
    <property type="match status" value="1"/>
</dbReference>
<dbReference type="Pfam" id="PF07194">
    <property type="entry name" value="P2"/>
    <property type="match status" value="1"/>
</dbReference>
<dbReference type="OrthoDB" id="9803176at2"/>
<evidence type="ECO:0000256" key="12">
    <source>
        <dbReference type="PROSITE-ProRule" id="PRU00110"/>
    </source>
</evidence>
<dbReference type="SUPFAM" id="SSF50341">
    <property type="entry name" value="CheW-like"/>
    <property type="match status" value="1"/>
</dbReference>
<feature type="compositionally biased region" description="Basic and acidic residues" evidence="13">
    <location>
        <begin position="489"/>
        <end position="504"/>
    </location>
</feature>
<dbReference type="Pfam" id="PF01584">
    <property type="entry name" value="CheW"/>
    <property type="match status" value="1"/>
</dbReference>
<dbReference type="InterPro" id="IPR004358">
    <property type="entry name" value="Sig_transdc_His_kin-like_C"/>
</dbReference>
<accession>A0A517YK23</accession>
<keyword evidence="7" id="KW-0547">Nucleotide-binding</keyword>
<feature type="domain" description="Histidine kinase" evidence="14">
    <location>
        <begin position="566"/>
        <end position="818"/>
    </location>
</feature>
<dbReference type="Gene3D" id="3.30.565.10">
    <property type="entry name" value="Histidine kinase-like ATPase, C-terminal domain"/>
    <property type="match status" value="1"/>
</dbReference>
<dbReference type="Gene3D" id="2.30.30.40">
    <property type="entry name" value="SH3 Domains"/>
    <property type="match status" value="1"/>
</dbReference>
<dbReference type="Gene3D" id="1.10.287.560">
    <property type="entry name" value="Histidine kinase CheA-like, homodimeric domain"/>
    <property type="match status" value="1"/>
</dbReference>
<dbReference type="InterPro" id="IPR036061">
    <property type="entry name" value="CheW-like_dom_sf"/>
</dbReference>
<feature type="compositionally biased region" description="Polar residues" evidence="13">
    <location>
        <begin position="457"/>
        <end position="476"/>
    </location>
</feature>
<evidence type="ECO:0000313" key="17">
    <source>
        <dbReference type="EMBL" id="QDU30571.1"/>
    </source>
</evidence>
<feature type="domain" description="HPt" evidence="16">
    <location>
        <begin position="200"/>
        <end position="303"/>
    </location>
</feature>
<feature type="domain" description="HPt" evidence="16">
    <location>
        <begin position="8"/>
        <end position="121"/>
    </location>
</feature>
<reference evidence="17 18" key="1">
    <citation type="submission" date="2019-02" db="EMBL/GenBank/DDBJ databases">
        <title>Deep-cultivation of Planctomycetes and their phenomic and genomic characterization uncovers novel biology.</title>
        <authorList>
            <person name="Wiegand S."/>
            <person name="Jogler M."/>
            <person name="Boedeker C."/>
            <person name="Pinto D."/>
            <person name="Vollmers J."/>
            <person name="Rivas-Marin E."/>
            <person name="Kohn T."/>
            <person name="Peeters S.H."/>
            <person name="Heuer A."/>
            <person name="Rast P."/>
            <person name="Oberbeckmann S."/>
            <person name="Bunk B."/>
            <person name="Jeske O."/>
            <person name="Meyerdierks A."/>
            <person name="Storesund J.E."/>
            <person name="Kallscheuer N."/>
            <person name="Luecker S."/>
            <person name="Lage O.M."/>
            <person name="Pohl T."/>
            <person name="Merkel B.J."/>
            <person name="Hornburger P."/>
            <person name="Mueller R.-W."/>
            <person name="Bruemmer F."/>
            <person name="Labrenz M."/>
            <person name="Spormann A.M."/>
            <person name="Op den Camp H."/>
            <person name="Overmann J."/>
            <person name="Amann R."/>
            <person name="Jetten M.S.M."/>
            <person name="Mascher T."/>
            <person name="Medema M.H."/>
            <person name="Devos D.P."/>
            <person name="Kaster A.-K."/>
            <person name="Ovreas L."/>
            <person name="Rohde M."/>
            <person name="Galperin M.Y."/>
            <person name="Jogler C."/>
        </authorList>
    </citation>
    <scope>NUCLEOTIDE SEQUENCE [LARGE SCALE GENOMIC DNA]</scope>
    <source>
        <strain evidence="17 18">ETA_A8</strain>
    </source>
</reference>
<comment type="catalytic activity">
    <reaction evidence="1">
        <text>ATP + protein L-histidine = ADP + protein N-phospho-L-histidine.</text>
        <dbReference type="EC" id="2.7.13.3"/>
    </reaction>
</comment>
<dbReference type="FunFam" id="2.30.30.40:FF:000048">
    <property type="entry name" value="Chemotaxis protein CheA, putative"/>
    <property type="match status" value="1"/>
</dbReference>
<evidence type="ECO:0000256" key="7">
    <source>
        <dbReference type="ARBA" id="ARBA00022741"/>
    </source>
</evidence>
<keyword evidence="6 17" id="KW-0808">Transferase</keyword>
<dbReference type="SMART" id="SM00260">
    <property type="entry name" value="CheW"/>
    <property type="match status" value="1"/>
</dbReference>
<dbReference type="SUPFAM" id="SSF47226">
    <property type="entry name" value="Histidine-containing phosphotransfer domain, HPT domain"/>
    <property type="match status" value="2"/>
</dbReference>
<dbReference type="FunFam" id="3.30.565.10:FF:000016">
    <property type="entry name" value="Chemotaxis protein CheA, putative"/>
    <property type="match status" value="1"/>
</dbReference>
<dbReference type="Pfam" id="PF02895">
    <property type="entry name" value="H-kinase_dim"/>
    <property type="match status" value="1"/>
</dbReference>
<dbReference type="Gene3D" id="3.30.70.1110">
    <property type="entry name" value="Histidine kinase CheA-like, P2 response regulator-binding domain"/>
    <property type="match status" value="1"/>
</dbReference>
<dbReference type="InterPro" id="IPR010808">
    <property type="entry name" value="CheA_P2-bd"/>
</dbReference>
<keyword evidence="5 12" id="KW-0597">Phosphoprotein</keyword>
<organism evidence="17 18">
    <name type="scientific">Anatilimnocola aggregata</name>
    <dbReference type="NCBI Taxonomy" id="2528021"/>
    <lineage>
        <taxon>Bacteria</taxon>
        <taxon>Pseudomonadati</taxon>
        <taxon>Planctomycetota</taxon>
        <taxon>Planctomycetia</taxon>
        <taxon>Pirellulales</taxon>
        <taxon>Pirellulaceae</taxon>
        <taxon>Anatilimnocola</taxon>
    </lineage>
</organism>
<dbReference type="RefSeq" id="WP_145096273.1">
    <property type="nucleotide sequence ID" value="NZ_CP036274.1"/>
</dbReference>
<dbReference type="SMART" id="SM01231">
    <property type="entry name" value="H-kinase_dim"/>
    <property type="match status" value="1"/>
</dbReference>
<evidence type="ECO:0000256" key="4">
    <source>
        <dbReference type="ARBA" id="ARBA00022500"/>
    </source>
</evidence>
<dbReference type="PRINTS" id="PR00344">
    <property type="entry name" value="BCTRLSENSOR"/>
</dbReference>
<dbReference type="SMART" id="SM00387">
    <property type="entry name" value="HATPase_c"/>
    <property type="match status" value="1"/>
</dbReference>
<dbReference type="PANTHER" id="PTHR43395:SF10">
    <property type="entry name" value="CHEMOTAXIS PROTEIN CHEA"/>
    <property type="match status" value="1"/>
</dbReference>
<dbReference type="InterPro" id="IPR036890">
    <property type="entry name" value="HATPase_C_sf"/>
</dbReference>
<evidence type="ECO:0000256" key="2">
    <source>
        <dbReference type="ARBA" id="ARBA00012438"/>
    </source>
</evidence>
<dbReference type="EMBL" id="CP036274">
    <property type="protein sequence ID" value="QDU30571.1"/>
    <property type="molecule type" value="Genomic_DNA"/>
</dbReference>
<proteinExistence type="predicted"/>
<feature type="domain" description="CheW-like" evidence="15">
    <location>
        <begin position="820"/>
        <end position="959"/>
    </location>
</feature>
<protein>
    <recommendedName>
        <fullName evidence="3">Chemotaxis protein CheA</fullName>
        <ecNumber evidence="2">2.7.13.3</ecNumber>
    </recommendedName>
</protein>
<keyword evidence="4" id="KW-0145">Chemotaxis</keyword>
<evidence type="ECO:0000313" key="18">
    <source>
        <dbReference type="Proteomes" id="UP000315017"/>
    </source>
</evidence>
<dbReference type="SUPFAM" id="SSF47384">
    <property type="entry name" value="Homodimeric domain of signal transducing histidine kinase"/>
    <property type="match status" value="1"/>
</dbReference>
<dbReference type="PROSITE" id="PS50851">
    <property type="entry name" value="CHEW"/>
    <property type="match status" value="1"/>
</dbReference>
<feature type="modified residue" description="Phosphohistidine" evidence="12">
    <location>
        <position position="64"/>
    </location>
</feature>
<keyword evidence="8" id="KW-0418">Kinase</keyword>
<dbReference type="InterPro" id="IPR036097">
    <property type="entry name" value="HisK_dim/P_sf"/>
</dbReference>
<dbReference type="PANTHER" id="PTHR43395">
    <property type="entry name" value="SENSOR HISTIDINE KINASE CHEA"/>
    <property type="match status" value="1"/>
</dbReference>
<dbReference type="AlphaFoldDB" id="A0A517YK23"/>
<evidence type="ECO:0000256" key="6">
    <source>
        <dbReference type="ARBA" id="ARBA00022679"/>
    </source>
</evidence>
<dbReference type="Proteomes" id="UP000315017">
    <property type="component" value="Chromosome"/>
</dbReference>
<dbReference type="PROSITE" id="PS50894">
    <property type="entry name" value="HPT"/>
    <property type="match status" value="2"/>
</dbReference>
<sequence>MSAETTAADEWLQGMMSDFLDEAGSLLISLNEDLLTLEAWTANNASQRSPLDPELMNNMFRSAHSLKGLSAMLGLTNINQLTHRIENVFDASRKGQLDLTSSIVETIFQSIDALTAMIAKLQDDGSDQYDASAVMLGIEQVLESGGCARQQTSQADAEKALAACEQGLQLDAALDSPARVEPAPKDLHPEVAALEQIVDETDIPPKYLAIFIDETDLALESLAEVLLCAERSAQLRTVEELLVTAHRIKGSAASLGLNRTAKLAHWMEDALQTAGERKLVLPPSLIDALLHCVDALRLYVTGLKQSVPDCSQFASSAAELLVASNEAFANCPPIQVEPPAIVTAWQPQAIAVQLGELETGTQFSCELHFEANLPLVGLKANLAYEKAVRLGQILHCDPTAESLEEIEQLESLRLIVQSEASRDEIAAALNVNGVRSVDVRVLSAQSKKCEDPAMAVAQQSTHLPTTTNSAKPTQSLPAVEDARPSAAEAKSKATDEGGKPSETLRVDIDRLDQLMNLAGQLVISKARFSQIGTAMRESLPAKQLTQVWSETAAFMQQLADDDAHGASAQHAAATMSSIRSHARRLQSDIEKITAEFARVTKLHARVSELFEAVHQLDRVAASIQKSVMDTRMVPVGPLFNRFKRVVRDITRLNGKDIRLVIRGESTELDKRMIDELGDPLIHMVRNSADHGIESPEARVATGKAAQGTITLDAFHRGNSIVIQVSDDGKGLDRDRILRKGVERGLVDAETAERMTAHQVFQLIWEPGFSTAEKVTEISGRGMGMDIVRSKIEGLSGTVEVESNPGQGTVFTIKLPLTLAIMPSLMAEIDGDVIALPIESIAEIVGLKDDSLGTVHGLRTATIRGRVVSVVELKELLTWNSHSSRTQCKPAGDHTIVVIRYENREIGLLVDTVLGEEDVVIKSLADNYRNVEGVAGASILGDGRVSLILDVGALVNLASRPVVKSGT</sequence>
<dbReference type="GO" id="GO:0006935">
    <property type="term" value="P:chemotaxis"/>
    <property type="evidence" value="ECO:0007669"/>
    <property type="project" value="UniProtKB-KW"/>
</dbReference>
<dbReference type="InterPro" id="IPR005467">
    <property type="entry name" value="His_kinase_dom"/>
</dbReference>
<evidence type="ECO:0000256" key="11">
    <source>
        <dbReference type="ARBA" id="ARBA00035100"/>
    </source>
</evidence>
<gene>
    <name evidence="17" type="primary">cheA_3</name>
    <name evidence="17" type="ORF">ETAA8_57170</name>
</gene>
<keyword evidence="9" id="KW-0067">ATP-binding</keyword>
<evidence type="ECO:0000256" key="1">
    <source>
        <dbReference type="ARBA" id="ARBA00000085"/>
    </source>
</evidence>
<dbReference type="Gene3D" id="1.20.120.160">
    <property type="entry name" value="HPT domain"/>
    <property type="match status" value="2"/>
</dbReference>
<dbReference type="KEGG" id="aagg:ETAA8_57170"/>
<evidence type="ECO:0000256" key="8">
    <source>
        <dbReference type="ARBA" id="ARBA00022777"/>
    </source>
</evidence>
<keyword evidence="18" id="KW-1185">Reference proteome</keyword>
<comment type="function">
    <text evidence="11">Involved in the transmission of sensory signals from the chemoreceptors to the flagellar motors. CheA is autophosphorylated; it can transfer its phosphate group to either CheB or CheY.</text>
</comment>
<evidence type="ECO:0000256" key="10">
    <source>
        <dbReference type="ARBA" id="ARBA00023012"/>
    </source>
</evidence>
<evidence type="ECO:0000259" key="16">
    <source>
        <dbReference type="PROSITE" id="PS50894"/>
    </source>
</evidence>
<dbReference type="GO" id="GO:0005524">
    <property type="term" value="F:ATP binding"/>
    <property type="evidence" value="ECO:0007669"/>
    <property type="project" value="UniProtKB-KW"/>
</dbReference>
<dbReference type="GO" id="GO:0005737">
    <property type="term" value="C:cytoplasm"/>
    <property type="evidence" value="ECO:0007669"/>
    <property type="project" value="InterPro"/>
</dbReference>
<dbReference type="InterPro" id="IPR008207">
    <property type="entry name" value="Sig_transdc_His_kin_Hpt_dom"/>
</dbReference>
<dbReference type="Pfam" id="PF02518">
    <property type="entry name" value="HATPase_c"/>
    <property type="match status" value="1"/>
</dbReference>
<dbReference type="InterPro" id="IPR051315">
    <property type="entry name" value="Bact_Chemotaxis_CheA"/>
</dbReference>
<evidence type="ECO:0000256" key="9">
    <source>
        <dbReference type="ARBA" id="ARBA00022840"/>
    </source>
</evidence>
<dbReference type="InterPro" id="IPR036641">
    <property type="entry name" value="HPT_dom_sf"/>
</dbReference>
<evidence type="ECO:0000256" key="3">
    <source>
        <dbReference type="ARBA" id="ARBA00021495"/>
    </source>
</evidence>
<evidence type="ECO:0000256" key="5">
    <source>
        <dbReference type="ARBA" id="ARBA00022553"/>
    </source>
</evidence>
<dbReference type="InterPro" id="IPR004105">
    <property type="entry name" value="CheA-like_dim"/>
</dbReference>
<evidence type="ECO:0000256" key="13">
    <source>
        <dbReference type="SAM" id="MobiDB-lite"/>
    </source>
</evidence>
<dbReference type="CDD" id="cd16916">
    <property type="entry name" value="HATPase_CheA-like"/>
    <property type="match status" value="1"/>
</dbReference>
<dbReference type="GO" id="GO:0000155">
    <property type="term" value="F:phosphorelay sensor kinase activity"/>
    <property type="evidence" value="ECO:0007669"/>
    <property type="project" value="InterPro"/>
</dbReference>
<dbReference type="InterPro" id="IPR037006">
    <property type="entry name" value="CheA-like_homodim_sf"/>
</dbReference>